<dbReference type="EMBL" id="ML736431">
    <property type="protein sequence ID" value="KAE8371395.1"/>
    <property type="molecule type" value="Genomic_DNA"/>
</dbReference>
<evidence type="ECO:0000313" key="5">
    <source>
        <dbReference type="Proteomes" id="UP000326198"/>
    </source>
</evidence>
<proteinExistence type="predicted"/>
<evidence type="ECO:0000256" key="2">
    <source>
        <dbReference type="SAM" id="SignalP"/>
    </source>
</evidence>
<feature type="chain" id="PRO_5025012618" description="WSC domain-containing protein" evidence="2">
    <location>
        <begin position="24"/>
        <end position="199"/>
    </location>
</feature>
<keyword evidence="2" id="KW-0732">Signal</keyword>
<reference evidence="4 5" key="1">
    <citation type="submission" date="2019-04" db="EMBL/GenBank/DDBJ databases">
        <title>Friends and foes A comparative genomics studyof 23 Aspergillus species from section Flavi.</title>
        <authorList>
            <consortium name="DOE Joint Genome Institute"/>
            <person name="Kjaerbolling I."/>
            <person name="Vesth T."/>
            <person name="Frisvad J.C."/>
            <person name="Nybo J.L."/>
            <person name="Theobald S."/>
            <person name="Kildgaard S."/>
            <person name="Isbrandt T."/>
            <person name="Kuo A."/>
            <person name="Sato A."/>
            <person name="Lyhne E.K."/>
            <person name="Kogle M.E."/>
            <person name="Wiebenga A."/>
            <person name="Kun R.S."/>
            <person name="Lubbers R.J."/>
            <person name="Makela M.R."/>
            <person name="Barry K."/>
            <person name="Chovatia M."/>
            <person name="Clum A."/>
            <person name="Daum C."/>
            <person name="Haridas S."/>
            <person name="He G."/>
            <person name="LaButti K."/>
            <person name="Lipzen A."/>
            <person name="Mondo S."/>
            <person name="Riley R."/>
            <person name="Salamov A."/>
            <person name="Simmons B.A."/>
            <person name="Magnuson J.K."/>
            <person name="Henrissat B."/>
            <person name="Mortensen U.H."/>
            <person name="Larsen T.O."/>
            <person name="Devries R.P."/>
            <person name="Grigoriev I.V."/>
            <person name="Machida M."/>
            <person name="Baker S.E."/>
            <person name="Andersen M.R."/>
        </authorList>
    </citation>
    <scope>NUCLEOTIDE SEQUENCE [LARGE SCALE GENOMIC DNA]</scope>
    <source>
        <strain evidence="4 5">IBT 29228</strain>
    </source>
</reference>
<dbReference type="SMART" id="SM00321">
    <property type="entry name" value="WSC"/>
    <property type="match status" value="1"/>
</dbReference>
<dbReference type="AlphaFoldDB" id="A0A5N7ANH5"/>
<accession>A0A5N7ANH5</accession>
<evidence type="ECO:0000313" key="4">
    <source>
        <dbReference type="EMBL" id="KAE8371395.1"/>
    </source>
</evidence>
<protein>
    <recommendedName>
        <fullName evidence="3">WSC domain-containing protein</fullName>
    </recommendedName>
</protein>
<dbReference type="Proteomes" id="UP000326198">
    <property type="component" value="Unassembled WGS sequence"/>
</dbReference>
<dbReference type="OrthoDB" id="2019572at2759"/>
<dbReference type="InterPro" id="IPR002889">
    <property type="entry name" value="WSC_carb-bd"/>
</dbReference>
<keyword evidence="5" id="KW-1185">Reference proteome</keyword>
<feature type="domain" description="WSC" evidence="3">
    <location>
        <begin position="25"/>
        <end position="114"/>
    </location>
</feature>
<evidence type="ECO:0000256" key="1">
    <source>
        <dbReference type="SAM" id="MobiDB-lite"/>
    </source>
</evidence>
<feature type="signal peptide" evidence="2">
    <location>
        <begin position="1"/>
        <end position="23"/>
    </location>
</feature>
<feature type="region of interest" description="Disordered" evidence="1">
    <location>
        <begin position="119"/>
        <end position="186"/>
    </location>
</feature>
<dbReference type="Pfam" id="PF01822">
    <property type="entry name" value="WSC"/>
    <property type="match status" value="1"/>
</dbReference>
<gene>
    <name evidence="4" type="ORF">BDV26DRAFT_276192</name>
</gene>
<name>A0A5N7ANH5_9EURO</name>
<dbReference type="PROSITE" id="PS51212">
    <property type="entry name" value="WSC"/>
    <property type="match status" value="1"/>
</dbReference>
<sequence>MKLFATSAAYLAIPMALLVSAQSTNMNDVGCYSDITGFVNQGSFTYQSPGTCAKLCEGSDAEYIALQKGNNCWCGTSAPEKKSRVSDDKCNAKCAGWPESMCGSDDSWSVYQLSGSSKETETASTSTATSTSGSTSTSLHQSGSTTDASTSSASATSGANRTASATQSGSASQSASSAAATPTTSTSAATRRFKLPFFL</sequence>
<organism evidence="4 5">
    <name type="scientific">Aspergillus bertholletiae</name>
    <dbReference type="NCBI Taxonomy" id="1226010"/>
    <lineage>
        <taxon>Eukaryota</taxon>
        <taxon>Fungi</taxon>
        <taxon>Dikarya</taxon>
        <taxon>Ascomycota</taxon>
        <taxon>Pezizomycotina</taxon>
        <taxon>Eurotiomycetes</taxon>
        <taxon>Eurotiomycetidae</taxon>
        <taxon>Eurotiales</taxon>
        <taxon>Aspergillaceae</taxon>
        <taxon>Aspergillus</taxon>
        <taxon>Aspergillus subgen. Circumdati</taxon>
    </lineage>
</organism>
<evidence type="ECO:0000259" key="3">
    <source>
        <dbReference type="PROSITE" id="PS51212"/>
    </source>
</evidence>